<feature type="chain" id="PRO_5002429930" evidence="1">
    <location>
        <begin position="22"/>
        <end position="545"/>
    </location>
</feature>
<proteinExistence type="predicted"/>
<dbReference type="STRING" id="1220578.FPE01S_01_14060"/>
<dbReference type="Gene3D" id="3.40.630.10">
    <property type="entry name" value="Zn peptidases"/>
    <property type="match status" value="2"/>
</dbReference>
<evidence type="ECO:0000313" key="3">
    <source>
        <dbReference type="EMBL" id="GAO42391.1"/>
    </source>
</evidence>
<evidence type="ECO:0000313" key="4">
    <source>
        <dbReference type="Proteomes" id="UP000033121"/>
    </source>
</evidence>
<dbReference type="Pfam" id="PF04389">
    <property type="entry name" value="Peptidase_M28"/>
    <property type="match status" value="1"/>
</dbReference>
<dbReference type="PANTHER" id="PTHR12147:SF26">
    <property type="entry name" value="PEPTIDASE M28 DOMAIN-CONTAINING PROTEIN"/>
    <property type="match status" value="1"/>
</dbReference>
<dbReference type="Proteomes" id="UP000033121">
    <property type="component" value="Unassembled WGS sequence"/>
</dbReference>
<dbReference type="InterPro" id="IPR036034">
    <property type="entry name" value="PDZ_sf"/>
</dbReference>
<dbReference type="GO" id="GO:0008235">
    <property type="term" value="F:metalloexopeptidase activity"/>
    <property type="evidence" value="ECO:0007669"/>
    <property type="project" value="InterPro"/>
</dbReference>
<dbReference type="InterPro" id="IPR045175">
    <property type="entry name" value="M28_fam"/>
</dbReference>
<sequence length="545" mass="60085">MISSARYALGLLLFSSSVASAQKLKKGDKVVVEAIRQHIVFLADDQLEGRRAGTKGEQLAADYIIRQFESIGLQPKAEQGWQQTFPINDGKDYKGASYLFINGNEVEKHNYFVHALSPDKMLEAMPSIALQEAGVPWVLDLNEAKEANSGNPHFDMESWLLEKTKAAAAKGATALLVYNDSTLTFQSKQKGEPLPIPLFVLNSTVASRYLTDETATLEIKLKSGFVQKERTGRNVIGYMDNGAPYTIVIGAHFDHLGYGEDGNSMLRNGQHEIHNGADDNASGTAALIELGRMLKKDKKKTSNYLLVAFSGEELGLFGSKYFTEHATVPLAQVNYMINMDMVGRLNDSSHGLTIGGYGTSPEWATTFSQIPAIKYFQVKYDSSGTGPSDHTSFYRKDIPVLFFFTGLHTDYHKPTDDAPRINAEGEYRVIQLIYQVIRQVPGDKKLAFTKTREQQTSTSSRFSVTMGIMPDYSFSGTGVRVDGVSEGRPAKKAGLLAGDIILQLGEHPTADVEAYMQALGKFKKGDKTTVKYKRAEAEMTAEVEF</sequence>
<dbReference type="SUPFAM" id="SSF50156">
    <property type="entry name" value="PDZ domain-like"/>
    <property type="match status" value="1"/>
</dbReference>
<gene>
    <name evidence="3" type="ORF">FPE01S_01_14060</name>
</gene>
<evidence type="ECO:0000259" key="2">
    <source>
        <dbReference type="SMART" id="SM00228"/>
    </source>
</evidence>
<dbReference type="PANTHER" id="PTHR12147">
    <property type="entry name" value="METALLOPEPTIDASE M28 FAMILY MEMBER"/>
    <property type="match status" value="1"/>
</dbReference>
<keyword evidence="1" id="KW-0732">Signal</keyword>
<dbReference type="OrthoDB" id="1521787at2"/>
<dbReference type="Gene3D" id="2.30.42.10">
    <property type="match status" value="1"/>
</dbReference>
<comment type="caution">
    <text evidence="3">The sequence shown here is derived from an EMBL/GenBank/DDBJ whole genome shotgun (WGS) entry which is preliminary data.</text>
</comment>
<dbReference type="SUPFAM" id="SSF53187">
    <property type="entry name" value="Zn-dependent exopeptidases"/>
    <property type="match status" value="1"/>
</dbReference>
<dbReference type="EMBL" id="BBWV01000001">
    <property type="protein sequence ID" value="GAO42391.1"/>
    <property type="molecule type" value="Genomic_DNA"/>
</dbReference>
<name>A0A0E9MYA4_9BACT</name>
<organism evidence="3 4">
    <name type="scientific">Flavihumibacter petaseus NBRC 106054</name>
    <dbReference type="NCBI Taxonomy" id="1220578"/>
    <lineage>
        <taxon>Bacteria</taxon>
        <taxon>Pseudomonadati</taxon>
        <taxon>Bacteroidota</taxon>
        <taxon>Chitinophagia</taxon>
        <taxon>Chitinophagales</taxon>
        <taxon>Chitinophagaceae</taxon>
        <taxon>Flavihumibacter</taxon>
    </lineage>
</organism>
<dbReference type="Pfam" id="PF13180">
    <property type="entry name" value="PDZ_2"/>
    <property type="match status" value="1"/>
</dbReference>
<dbReference type="RefSeq" id="WP_052955571.1">
    <property type="nucleotide sequence ID" value="NZ_BBWV01000001.1"/>
</dbReference>
<feature type="signal peptide" evidence="1">
    <location>
        <begin position="1"/>
        <end position="21"/>
    </location>
</feature>
<dbReference type="InterPro" id="IPR001478">
    <property type="entry name" value="PDZ"/>
</dbReference>
<dbReference type="SMART" id="SM00228">
    <property type="entry name" value="PDZ"/>
    <property type="match status" value="1"/>
</dbReference>
<keyword evidence="4" id="KW-1185">Reference proteome</keyword>
<reference evidence="3 4" key="1">
    <citation type="submission" date="2015-04" db="EMBL/GenBank/DDBJ databases">
        <title>Whole genome shotgun sequence of Flavihumibacter petaseus NBRC 106054.</title>
        <authorList>
            <person name="Miyazawa S."/>
            <person name="Hosoyama A."/>
            <person name="Hashimoto M."/>
            <person name="Noguchi M."/>
            <person name="Tsuchikane K."/>
            <person name="Ohji S."/>
            <person name="Yamazoe A."/>
            <person name="Ichikawa N."/>
            <person name="Kimura A."/>
            <person name="Fujita N."/>
        </authorList>
    </citation>
    <scope>NUCLEOTIDE SEQUENCE [LARGE SCALE GENOMIC DNA]</scope>
    <source>
        <strain evidence="3 4">NBRC 106054</strain>
    </source>
</reference>
<feature type="domain" description="PDZ" evidence="2">
    <location>
        <begin position="458"/>
        <end position="536"/>
    </location>
</feature>
<dbReference type="GO" id="GO:0006508">
    <property type="term" value="P:proteolysis"/>
    <property type="evidence" value="ECO:0007669"/>
    <property type="project" value="InterPro"/>
</dbReference>
<dbReference type="AlphaFoldDB" id="A0A0E9MYA4"/>
<accession>A0A0E9MYA4</accession>
<evidence type="ECO:0000256" key="1">
    <source>
        <dbReference type="SAM" id="SignalP"/>
    </source>
</evidence>
<protein>
    <submittedName>
        <fullName evidence="3">Peptidase M28 family protein</fullName>
    </submittedName>
</protein>
<dbReference type="InterPro" id="IPR007484">
    <property type="entry name" value="Peptidase_M28"/>
</dbReference>